<dbReference type="AlphaFoldDB" id="A0A0C3Q5X5"/>
<name>A0A0C3Q5X5_9AGAM</name>
<reference evidence="2 3" key="1">
    <citation type="submission" date="2014-04" db="EMBL/GenBank/DDBJ databases">
        <authorList>
            <consortium name="DOE Joint Genome Institute"/>
            <person name="Kuo A."/>
            <person name="Girlanda M."/>
            <person name="Perotto S."/>
            <person name="Kohler A."/>
            <person name="Nagy L.G."/>
            <person name="Floudas D."/>
            <person name="Copeland A."/>
            <person name="Barry K.W."/>
            <person name="Cichocki N."/>
            <person name="Veneault-Fourrey C."/>
            <person name="LaButti K."/>
            <person name="Lindquist E.A."/>
            <person name="Lipzen A."/>
            <person name="Lundell T."/>
            <person name="Morin E."/>
            <person name="Murat C."/>
            <person name="Sun H."/>
            <person name="Tunlid A."/>
            <person name="Henrissat B."/>
            <person name="Grigoriev I.V."/>
            <person name="Hibbett D.S."/>
            <person name="Martin F."/>
            <person name="Nordberg H.P."/>
            <person name="Cantor M.N."/>
            <person name="Hua S.X."/>
        </authorList>
    </citation>
    <scope>NUCLEOTIDE SEQUENCE [LARGE SCALE GENOMIC DNA]</scope>
    <source>
        <strain evidence="2 3">MUT 4182</strain>
    </source>
</reference>
<evidence type="ECO:0000313" key="3">
    <source>
        <dbReference type="Proteomes" id="UP000054248"/>
    </source>
</evidence>
<evidence type="ECO:0000313" key="2">
    <source>
        <dbReference type="EMBL" id="KIO19101.1"/>
    </source>
</evidence>
<protein>
    <submittedName>
        <fullName evidence="2">Uncharacterized protein</fullName>
    </submittedName>
</protein>
<evidence type="ECO:0000256" key="1">
    <source>
        <dbReference type="SAM" id="MobiDB-lite"/>
    </source>
</evidence>
<dbReference type="EMBL" id="KN823241">
    <property type="protein sequence ID" value="KIO19101.1"/>
    <property type="molecule type" value="Genomic_DNA"/>
</dbReference>
<reference evidence="3" key="2">
    <citation type="submission" date="2015-01" db="EMBL/GenBank/DDBJ databases">
        <title>Evolutionary Origins and Diversification of the Mycorrhizal Mutualists.</title>
        <authorList>
            <consortium name="DOE Joint Genome Institute"/>
            <consortium name="Mycorrhizal Genomics Consortium"/>
            <person name="Kohler A."/>
            <person name="Kuo A."/>
            <person name="Nagy L.G."/>
            <person name="Floudas D."/>
            <person name="Copeland A."/>
            <person name="Barry K.W."/>
            <person name="Cichocki N."/>
            <person name="Veneault-Fourrey C."/>
            <person name="LaButti K."/>
            <person name="Lindquist E.A."/>
            <person name="Lipzen A."/>
            <person name="Lundell T."/>
            <person name="Morin E."/>
            <person name="Murat C."/>
            <person name="Riley R."/>
            <person name="Ohm R."/>
            <person name="Sun H."/>
            <person name="Tunlid A."/>
            <person name="Henrissat B."/>
            <person name="Grigoriev I.V."/>
            <person name="Hibbett D.S."/>
            <person name="Martin F."/>
        </authorList>
    </citation>
    <scope>NUCLEOTIDE SEQUENCE [LARGE SCALE GENOMIC DNA]</scope>
    <source>
        <strain evidence="3">MUT 4182</strain>
    </source>
</reference>
<accession>A0A0C3Q5X5</accession>
<proteinExistence type="predicted"/>
<dbReference type="Proteomes" id="UP000054248">
    <property type="component" value="Unassembled WGS sequence"/>
</dbReference>
<feature type="region of interest" description="Disordered" evidence="1">
    <location>
        <begin position="37"/>
        <end position="89"/>
    </location>
</feature>
<sequence length="89" mass="10611">MTETEEQAMRVILLEVGSHLRLLFRLIFHCRCPLQKRTHRRKNSETASPLETDGPCKRGKKCQETEEEKKRKRKRLPEKKKKKKKGPQD</sequence>
<feature type="compositionally biased region" description="Basic residues" evidence="1">
    <location>
        <begin position="70"/>
        <end position="89"/>
    </location>
</feature>
<dbReference type="HOGENOM" id="CLU_2456424_0_0_1"/>
<organism evidence="2 3">
    <name type="scientific">Tulasnella calospora MUT 4182</name>
    <dbReference type="NCBI Taxonomy" id="1051891"/>
    <lineage>
        <taxon>Eukaryota</taxon>
        <taxon>Fungi</taxon>
        <taxon>Dikarya</taxon>
        <taxon>Basidiomycota</taxon>
        <taxon>Agaricomycotina</taxon>
        <taxon>Agaricomycetes</taxon>
        <taxon>Cantharellales</taxon>
        <taxon>Tulasnellaceae</taxon>
        <taxon>Tulasnella</taxon>
    </lineage>
</organism>
<gene>
    <name evidence="2" type="ORF">M407DRAFT_152417</name>
</gene>
<keyword evidence="3" id="KW-1185">Reference proteome</keyword>